<sequence length="62" mass="7266">MHRFRAWMDKERFASNSLLTTEYAADLMEFMTLATNQACCLESGMMFCLCRVCNIIHLLIRL</sequence>
<dbReference type="EMBL" id="CACSHJ010000088">
    <property type="protein sequence ID" value="CAA0359195.1"/>
    <property type="molecule type" value="Genomic_DNA"/>
</dbReference>
<organism evidence="1 2">
    <name type="scientific">Arabidopsis thaliana</name>
    <name type="common">Mouse-ear cress</name>
    <dbReference type="NCBI Taxonomy" id="3702"/>
    <lineage>
        <taxon>Eukaryota</taxon>
        <taxon>Viridiplantae</taxon>
        <taxon>Streptophyta</taxon>
        <taxon>Embryophyta</taxon>
        <taxon>Tracheophyta</taxon>
        <taxon>Spermatophyta</taxon>
        <taxon>Magnoliopsida</taxon>
        <taxon>eudicotyledons</taxon>
        <taxon>Gunneridae</taxon>
        <taxon>Pentapetalae</taxon>
        <taxon>rosids</taxon>
        <taxon>malvids</taxon>
        <taxon>Brassicales</taxon>
        <taxon>Brassicaceae</taxon>
        <taxon>Camelineae</taxon>
        <taxon>Arabidopsis</taxon>
    </lineage>
</organism>
<reference evidence="1 2" key="1">
    <citation type="submission" date="2019-12" db="EMBL/GenBank/DDBJ databases">
        <authorList>
            <person name="Jiao W.-B."/>
            <person name="Schneeberger K."/>
        </authorList>
    </citation>
    <scope>NUCLEOTIDE SEQUENCE [LARGE SCALE GENOMIC DNA]</scope>
    <source>
        <strain evidence="2">cv. C24</strain>
    </source>
</reference>
<proteinExistence type="predicted"/>
<name>A0A5S9WXH5_ARATH</name>
<evidence type="ECO:0000313" key="1">
    <source>
        <dbReference type="EMBL" id="CAA0359195.1"/>
    </source>
</evidence>
<dbReference type="Proteomes" id="UP000434276">
    <property type="component" value="Unassembled WGS sequence"/>
</dbReference>
<dbReference type="AlphaFoldDB" id="A0A5S9WXH5"/>
<dbReference type="OrthoDB" id="1100704at2759"/>
<gene>
    <name evidence="1" type="ORF">C24_LOCUS7500</name>
</gene>
<protein>
    <submittedName>
        <fullName evidence="1">Uncharacterized protein</fullName>
    </submittedName>
</protein>
<evidence type="ECO:0000313" key="2">
    <source>
        <dbReference type="Proteomes" id="UP000434276"/>
    </source>
</evidence>
<accession>A0A5S9WXH5</accession>